<reference evidence="10" key="1">
    <citation type="submission" date="2025-08" db="UniProtKB">
        <authorList>
            <consortium name="RefSeq"/>
        </authorList>
    </citation>
    <scope>IDENTIFICATION</scope>
    <source>
        <tissue evidence="10">Sperm</tissue>
    </source>
</reference>
<dbReference type="Gene3D" id="3.90.550.10">
    <property type="entry name" value="Spore Coat Polysaccharide Biosynthesis Protein SpsA, Chain A"/>
    <property type="match status" value="1"/>
</dbReference>
<dbReference type="SUPFAM" id="SSF53448">
    <property type="entry name" value="Nucleotide-diphospho-sugar transferases"/>
    <property type="match status" value="1"/>
</dbReference>
<dbReference type="FunFam" id="1.25.40.180:FF:000022">
    <property type="entry name" value="Translation initiation factor eIF-2B epsilon subunit"/>
    <property type="match status" value="1"/>
</dbReference>
<dbReference type="PANTHER" id="PTHR45887:SF1">
    <property type="entry name" value="TRANSLATION INITIATION FACTOR EIF-2B SUBUNIT EPSILON"/>
    <property type="match status" value="1"/>
</dbReference>
<dbReference type="Gene3D" id="2.160.10.10">
    <property type="entry name" value="Hexapeptide repeat proteins"/>
    <property type="match status" value="1"/>
</dbReference>
<protein>
    <recommendedName>
        <fullName evidence="4">Translation initiation factor eIF2B subunit epsilon</fullName>
    </recommendedName>
    <alternativeName>
        <fullName evidence="5">eIF2B GDP-GTP exchange factor subunit epsilon</fullName>
    </alternativeName>
</protein>
<dbReference type="Pfam" id="PF25084">
    <property type="entry name" value="LbH_EIF2B"/>
    <property type="match status" value="1"/>
</dbReference>
<organism evidence="9 10">
    <name type="scientific">Petromyzon marinus</name>
    <name type="common">Sea lamprey</name>
    <dbReference type="NCBI Taxonomy" id="7757"/>
    <lineage>
        <taxon>Eukaryota</taxon>
        <taxon>Metazoa</taxon>
        <taxon>Chordata</taxon>
        <taxon>Craniata</taxon>
        <taxon>Vertebrata</taxon>
        <taxon>Cyclostomata</taxon>
        <taxon>Hyperoartia</taxon>
        <taxon>Petromyzontiformes</taxon>
        <taxon>Petromyzontidae</taxon>
        <taxon>Petromyzon</taxon>
    </lineage>
</organism>
<dbReference type="PROSITE" id="PS51363">
    <property type="entry name" value="W2"/>
    <property type="match status" value="1"/>
</dbReference>
<dbReference type="GO" id="GO:0005851">
    <property type="term" value="C:eukaryotic translation initiation factor 2B complex"/>
    <property type="evidence" value="ECO:0007669"/>
    <property type="project" value="TreeGrafter"/>
</dbReference>
<feature type="region of interest" description="Disordered" evidence="7">
    <location>
        <begin position="506"/>
        <end position="535"/>
    </location>
</feature>
<feature type="domain" description="W2" evidence="8">
    <location>
        <begin position="533"/>
        <end position="706"/>
    </location>
</feature>
<dbReference type="InterPro" id="IPR044123">
    <property type="entry name" value="W2_eIF2B_epsilon"/>
</dbReference>
<dbReference type="InterPro" id="IPR003307">
    <property type="entry name" value="W2_domain"/>
</dbReference>
<dbReference type="SUPFAM" id="SSF48371">
    <property type="entry name" value="ARM repeat"/>
    <property type="match status" value="1"/>
</dbReference>
<dbReference type="Pfam" id="PF00483">
    <property type="entry name" value="NTP_transferase"/>
    <property type="match status" value="1"/>
</dbReference>
<evidence type="ECO:0000256" key="5">
    <source>
        <dbReference type="ARBA" id="ARBA00044345"/>
    </source>
</evidence>
<comment type="similarity">
    <text evidence="2">Belongs to the eIF-2B gamma/epsilon subunits family.</text>
</comment>
<evidence type="ECO:0000256" key="2">
    <source>
        <dbReference type="ARBA" id="ARBA00007878"/>
    </source>
</evidence>
<comment type="subcellular location">
    <subcellularLocation>
        <location evidence="1">Cytoplasm</location>
        <location evidence="1">Cytosol</location>
    </subcellularLocation>
</comment>
<dbReference type="GO" id="GO:0005085">
    <property type="term" value="F:guanyl-nucleotide exchange factor activity"/>
    <property type="evidence" value="ECO:0007669"/>
    <property type="project" value="InterPro"/>
</dbReference>
<dbReference type="SMART" id="SM00515">
    <property type="entry name" value="eIF5C"/>
    <property type="match status" value="1"/>
</dbReference>
<sequence>MAGKSGKQSGGRPGREELRQEDVLQAVLLADSFDQRFGPVTRDAPRALLPLVNVPMIDYALEMLTAAGVQQTFVFCCWKAEEVRAYISNSRWSAPGSRNVVRVLSSETFRSLGDVLRDVDAKTLVRSDFLLVHADLVCNASLKSALQQHKQRRERERNVSVMTMVFRECRPGHRARTRHDDVVVAADACTGRVLHYQRAAPGKIRLPLHIFQGGSGEVEVRHDLLDCHISICSPQVAELFTDNFDYQTRDDFVRGILVNEEILGNQIHMVCLRDSYAARASSLYAYHAVSCDIVRRWPCPFTPEVMVPSAGCGDGYALARHNVYRAPGVSLGPGSLVEGDSVMGQDTTIGAGCHITRTVIGRRCSIGSNVRLEDAVLWDNVTIADGVVVCGSLVCSGASIRHNVRVLPRCVISYGTVVGPDVSLPEGTAISLHVPRDADDDDDYDEFSEEESSDQVKAPSKDKGYNPAEVGSEGKGYVWNLISRGEAKEDDADALADDVWGLSLEEVPEEESEEESEDESGSDVCDGKMSPPPDDTKMFYNEVLDSLQRGAEENVSCDNLVLEINSSKYAYNVSLRDVMQALTRGAVDVVLGRTSKMVQASEFMKALKPLLVQWTPLFRNYVKRLSDHMDVLAVLEEAAFAVPQVHAALATILMTMYEEEVLEEEAIMRWFTQTDCSEKARQLRHLPSIQKFVQWLREADEESSDEN</sequence>
<feature type="region of interest" description="Disordered" evidence="7">
    <location>
        <begin position="431"/>
        <end position="469"/>
    </location>
</feature>
<dbReference type="InterPro" id="IPR056764">
    <property type="entry name" value="LbH_EIF2B3/5"/>
</dbReference>
<evidence type="ECO:0000256" key="3">
    <source>
        <dbReference type="ARBA" id="ARBA00022490"/>
    </source>
</evidence>
<dbReference type="InterPro" id="IPR035543">
    <property type="entry name" value="eIF-2B_epsilon_N"/>
</dbReference>
<dbReference type="InterPro" id="IPR051956">
    <property type="entry name" value="eIF2B_epsilon"/>
</dbReference>
<evidence type="ECO:0000313" key="10">
    <source>
        <dbReference type="RefSeq" id="XP_032801372.1"/>
    </source>
</evidence>
<keyword evidence="10" id="KW-0648">Protein biosynthesis</keyword>
<dbReference type="InterPro" id="IPR005835">
    <property type="entry name" value="NTP_transferase_dom"/>
</dbReference>
<dbReference type="PANTHER" id="PTHR45887">
    <property type="entry name" value="TRANSLATION INITIATION FACTOR EIF-2B SUBUNIT EPSILON"/>
    <property type="match status" value="1"/>
</dbReference>
<evidence type="ECO:0000256" key="4">
    <source>
        <dbReference type="ARBA" id="ARBA00044144"/>
    </source>
</evidence>
<evidence type="ECO:0000256" key="6">
    <source>
        <dbReference type="ARBA" id="ARBA00046432"/>
    </source>
</evidence>
<dbReference type="GO" id="GO:0003743">
    <property type="term" value="F:translation initiation factor activity"/>
    <property type="evidence" value="ECO:0007669"/>
    <property type="project" value="UniProtKB-KW"/>
</dbReference>
<feature type="compositionally biased region" description="Acidic residues" evidence="7">
    <location>
        <begin position="506"/>
        <end position="521"/>
    </location>
</feature>
<evidence type="ECO:0000256" key="7">
    <source>
        <dbReference type="SAM" id="MobiDB-lite"/>
    </source>
</evidence>
<dbReference type="Gene3D" id="1.25.40.180">
    <property type="match status" value="1"/>
</dbReference>
<keyword evidence="3" id="KW-0963">Cytoplasm</keyword>
<dbReference type="CDD" id="cd11558">
    <property type="entry name" value="W2_eIF2B_epsilon"/>
    <property type="match status" value="1"/>
</dbReference>
<dbReference type="CTD" id="8893"/>
<gene>
    <name evidence="10" type="primary">EIF2B5</name>
</gene>
<dbReference type="RefSeq" id="XP_032801372.1">
    <property type="nucleotide sequence ID" value="XM_032945481.1"/>
</dbReference>
<proteinExistence type="inferred from homology"/>
<dbReference type="GO" id="GO:0031369">
    <property type="term" value="F:translation initiation factor binding"/>
    <property type="evidence" value="ECO:0007669"/>
    <property type="project" value="InterPro"/>
</dbReference>
<dbReference type="KEGG" id="pmrn:116938366"/>
<dbReference type="FunFam" id="3.90.550.10:FF:000100">
    <property type="entry name" value="translation initiation factor eIF-2B subunit epsilon"/>
    <property type="match status" value="1"/>
</dbReference>
<keyword evidence="10" id="KW-0396">Initiation factor</keyword>
<dbReference type="GO" id="GO:0005829">
    <property type="term" value="C:cytosol"/>
    <property type="evidence" value="ECO:0007669"/>
    <property type="project" value="UniProtKB-SubCell"/>
</dbReference>
<dbReference type="AlphaFoldDB" id="A0AAJ7SL63"/>
<dbReference type="InterPro" id="IPR016024">
    <property type="entry name" value="ARM-type_fold"/>
</dbReference>
<dbReference type="Proteomes" id="UP001318040">
    <property type="component" value="Unplaced"/>
</dbReference>
<dbReference type="InterPro" id="IPR029044">
    <property type="entry name" value="Nucleotide-diphossugar_trans"/>
</dbReference>
<keyword evidence="9" id="KW-1185">Reference proteome</keyword>
<evidence type="ECO:0000313" key="9">
    <source>
        <dbReference type="Proteomes" id="UP001318040"/>
    </source>
</evidence>
<feature type="compositionally biased region" description="Acidic residues" evidence="7">
    <location>
        <begin position="438"/>
        <end position="453"/>
    </location>
</feature>
<evidence type="ECO:0000259" key="8">
    <source>
        <dbReference type="PROSITE" id="PS51363"/>
    </source>
</evidence>
<name>A0AAJ7SL63_PETMA</name>
<evidence type="ECO:0000256" key="1">
    <source>
        <dbReference type="ARBA" id="ARBA00004514"/>
    </source>
</evidence>
<dbReference type="Pfam" id="PF02020">
    <property type="entry name" value="W2"/>
    <property type="match status" value="1"/>
</dbReference>
<accession>A0AAJ7SL63</accession>
<comment type="subunit">
    <text evidence="6">Component of the translation initiation factor 2B (eIF2B) complex which is a heterodecamer of two sets of five different subunits: alpha, beta, gamma, delta and epsilon. Subunits alpha, beta and delta comprise a regulatory subcomplex and subunits epsilon and gamma comprise a catalytic subcomplex. Within the complex, the hexameric regulatory complex resides at the center, with the two heterodimeric catalytic subcomplexes bound on opposite sides.</text>
</comment>
<dbReference type="CDD" id="cd04197">
    <property type="entry name" value="eIF-2B_epsilon_N"/>
    <property type="match status" value="1"/>
</dbReference>